<dbReference type="PROSITE" id="PS50111">
    <property type="entry name" value="CHEMOTAXIS_TRANSDUC_2"/>
    <property type="match status" value="1"/>
</dbReference>
<dbReference type="PANTHER" id="PTHR32089">
    <property type="entry name" value="METHYL-ACCEPTING CHEMOTAXIS PROTEIN MCPB"/>
    <property type="match status" value="1"/>
</dbReference>
<sequence length="412" mass="45282">MKLKFKKPSNIGLSLRYRFALVLLLSLLAGPTFAEVAKGYIMEHSMGLNPVIISAITNIIISMIVIQALTEFMIIRPIKEMIKLVKNIGKDELKEEDLKFHRSGEIGYLQRELGNMIIDMNKMLKEINYTTTEVSQVSKELSLSTRQADEMAIRSAEAIGEVASSAEQNVNLIQGLSDNIQRINGNITDNNQISIRDISNAANEGNAIISRAVEIMEEIDLSINHSATTVDKLNSFTQEISNFVGAITNIAEQTNLLALNASIEAARAGEHGKGFAVVAEEIRQLAEESNKSAEDIVELIKQMKRQSEDTVKEMQVGREKADTGLDIINQANKEFITIKDKVNQLDVALDKAVSSSEDIASFVEEISASAEEVAAISQEQSVEAQKSSETVSKLEAVVADLEKLVEEINLSN</sequence>
<reference evidence="6 7" key="2">
    <citation type="submission" date="2016-08" db="EMBL/GenBank/DDBJ databases">
        <title>Orenia metallireducens sp. nov. strain Z6, a Novel Metal-reducing Firmicute from the Deep Subsurface.</title>
        <authorList>
            <person name="Maxim B.I."/>
            <person name="Kenneth K."/>
            <person name="Flynn T.M."/>
            <person name="Oloughlin E.J."/>
            <person name="Locke R.A."/>
            <person name="Weber J.R."/>
            <person name="Egan S.M."/>
            <person name="Mackie R.I."/>
            <person name="Cann I.K."/>
        </authorList>
    </citation>
    <scope>NUCLEOTIDE SEQUENCE [LARGE SCALE GENOMIC DNA]</scope>
    <source>
        <strain evidence="6 7">Z6</strain>
    </source>
</reference>
<gene>
    <name evidence="6" type="ORF">U472_15805</name>
</gene>
<proteinExistence type="predicted"/>
<feature type="coiled-coil region" evidence="3">
    <location>
        <begin position="384"/>
        <end position="411"/>
    </location>
</feature>
<dbReference type="Proteomes" id="UP000093514">
    <property type="component" value="Unassembled WGS sequence"/>
</dbReference>
<reference evidence="7" key="1">
    <citation type="submission" date="2016-07" db="EMBL/GenBank/DDBJ databases">
        <authorList>
            <person name="Florea S."/>
            <person name="Webb J.S."/>
            <person name="Jaromczyk J."/>
            <person name="Schardl C.L."/>
        </authorList>
    </citation>
    <scope>NUCLEOTIDE SEQUENCE [LARGE SCALE GENOMIC DNA]</scope>
    <source>
        <strain evidence="7">Z6</strain>
    </source>
</reference>
<dbReference type="Pfam" id="PF00015">
    <property type="entry name" value="MCPsignal"/>
    <property type="match status" value="1"/>
</dbReference>
<keyword evidence="3" id="KW-0175">Coiled coil</keyword>
<evidence type="ECO:0000256" key="3">
    <source>
        <dbReference type="SAM" id="Coils"/>
    </source>
</evidence>
<dbReference type="EMBL" id="LWDV01000010">
    <property type="protein sequence ID" value="OCL25784.1"/>
    <property type="molecule type" value="Genomic_DNA"/>
</dbReference>
<dbReference type="SUPFAM" id="SSF58104">
    <property type="entry name" value="Methyl-accepting chemotaxis protein (MCP) signaling domain"/>
    <property type="match status" value="1"/>
</dbReference>
<keyword evidence="4" id="KW-1133">Transmembrane helix</keyword>
<comment type="caution">
    <text evidence="6">The sequence shown here is derived from an EMBL/GenBank/DDBJ whole genome shotgun (WGS) entry which is preliminary data.</text>
</comment>
<dbReference type="Gene3D" id="1.10.287.950">
    <property type="entry name" value="Methyl-accepting chemotaxis protein"/>
    <property type="match status" value="1"/>
</dbReference>
<keyword evidence="4" id="KW-0472">Membrane</keyword>
<accession>A0A1C0A6L4</accession>
<evidence type="ECO:0000313" key="6">
    <source>
        <dbReference type="EMBL" id="OCL25784.1"/>
    </source>
</evidence>
<dbReference type="AlphaFoldDB" id="A0A1C0A6L4"/>
<evidence type="ECO:0000256" key="4">
    <source>
        <dbReference type="SAM" id="Phobius"/>
    </source>
</evidence>
<keyword evidence="1 2" id="KW-0807">Transducer</keyword>
<keyword evidence="4" id="KW-0812">Transmembrane</keyword>
<feature type="domain" description="Methyl-accepting transducer" evidence="5">
    <location>
        <begin position="130"/>
        <end position="374"/>
    </location>
</feature>
<keyword evidence="7" id="KW-1185">Reference proteome</keyword>
<dbReference type="SMART" id="SM00283">
    <property type="entry name" value="MA"/>
    <property type="match status" value="1"/>
</dbReference>
<dbReference type="PANTHER" id="PTHR32089:SF112">
    <property type="entry name" value="LYSOZYME-LIKE PROTEIN-RELATED"/>
    <property type="match status" value="1"/>
</dbReference>
<organism evidence="6 7">
    <name type="scientific">Orenia metallireducens</name>
    <dbReference type="NCBI Taxonomy" id="1413210"/>
    <lineage>
        <taxon>Bacteria</taxon>
        <taxon>Bacillati</taxon>
        <taxon>Bacillota</taxon>
        <taxon>Clostridia</taxon>
        <taxon>Halanaerobiales</taxon>
        <taxon>Halobacteroidaceae</taxon>
        <taxon>Orenia</taxon>
    </lineage>
</organism>
<feature type="transmembrane region" description="Helical" evidence="4">
    <location>
        <begin position="50"/>
        <end position="74"/>
    </location>
</feature>
<dbReference type="RefSeq" id="WP_068719698.1">
    <property type="nucleotide sequence ID" value="NZ_LWDV01000010.1"/>
</dbReference>
<dbReference type="GO" id="GO:0016020">
    <property type="term" value="C:membrane"/>
    <property type="evidence" value="ECO:0007669"/>
    <property type="project" value="InterPro"/>
</dbReference>
<dbReference type="InterPro" id="IPR004089">
    <property type="entry name" value="MCPsignal_dom"/>
</dbReference>
<evidence type="ECO:0000256" key="2">
    <source>
        <dbReference type="PROSITE-ProRule" id="PRU00284"/>
    </source>
</evidence>
<evidence type="ECO:0000313" key="7">
    <source>
        <dbReference type="Proteomes" id="UP000093514"/>
    </source>
</evidence>
<evidence type="ECO:0000259" key="5">
    <source>
        <dbReference type="PROSITE" id="PS50111"/>
    </source>
</evidence>
<evidence type="ECO:0000256" key="1">
    <source>
        <dbReference type="ARBA" id="ARBA00023224"/>
    </source>
</evidence>
<name>A0A1C0A6L4_9FIRM</name>
<protein>
    <recommendedName>
        <fullName evidence="5">Methyl-accepting transducer domain-containing protein</fullName>
    </recommendedName>
</protein>
<dbReference type="GO" id="GO:0007165">
    <property type="term" value="P:signal transduction"/>
    <property type="evidence" value="ECO:0007669"/>
    <property type="project" value="UniProtKB-KW"/>
</dbReference>